<dbReference type="AlphaFoldDB" id="T5LX59"/>
<dbReference type="Proteomes" id="UP000004668">
    <property type="component" value="Unassembled WGS sequence"/>
</dbReference>
<reference evidence="1 2" key="2">
    <citation type="submission" date="2011-10" db="EMBL/GenBank/DDBJ databases">
        <title>The Genome Sequence of Actinomyces viscosus C505.</title>
        <authorList>
            <consortium name="The Broad Institute Genome Sequencing Platform"/>
            <consortium name="The Broad Institute Genome Sequencing Center for Infectious Disease"/>
            <person name="Earl A."/>
            <person name="Ward D."/>
            <person name="Feldgarden M."/>
            <person name="Gevers D."/>
            <person name="Sibley C.D."/>
            <person name="Field T.R."/>
            <person name="Grinwis M."/>
            <person name="Eshaghurshan C.S."/>
            <person name="Surette M.G."/>
            <person name="Young S.K."/>
            <person name="Zeng Q."/>
            <person name="Gargeya S."/>
            <person name="Fitzgerald M."/>
            <person name="Haas B."/>
            <person name="Abouelleil A."/>
            <person name="Alvarado L."/>
            <person name="Arachchi H.M."/>
            <person name="Berlin A."/>
            <person name="Brown A."/>
            <person name="Chapman S.B."/>
            <person name="Chen Z."/>
            <person name="Dunbar C."/>
            <person name="Freedman E."/>
            <person name="Gearin G."/>
            <person name="Goldberg J."/>
            <person name="Griggs A."/>
            <person name="Gujja S."/>
            <person name="Heiman D."/>
            <person name="Howarth C."/>
            <person name="Larson L."/>
            <person name="Lui A."/>
            <person name="MacDonald P.J.P."/>
            <person name="Montmayeur A."/>
            <person name="Murphy C."/>
            <person name="Neiman D."/>
            <person name="Pearson M."/>
            <person name="Priest M."/>
            <person name="Roberts A."/>
            <person name="Saif S."/>
            <person name="Shea T."/>
            <person name="Shenoy N."/>
            <person name="Sisk P."/>
            <person name="Stolte C."/>
            <person name="Sykes S."/>
            <person name="Wortman J."/>
            <person name="Nusbaum C."/>
            <person name="Birren B."/>
        </authorList>
    </citation>
    <scope>NUCLEOTIDE SEQUENCE [LARGE SCALE GENOMIC DNA]</scope>
    <source>
        <strain evidence="1 2">C505</strain>
    </source>
</reference>
<sequence length="308" mass="35281">MAKVDWEQVAKDYEASTLDMAWVTSYAQKAAKLLVDHHISPMGYTDEKQGEVDKRIAEANDGSGKVAKFFRNLFAAEPNDTPEKRYAREHIGYWVICKTETGDTTNEKLRNPCSGNMSKKSRQVYEYSLYCLLDTGELACFHYSSFQIWLGYSRQRYEVEGGWAPMSENLLLLLDRRVRYEDENNGYLTKNGSYYYRSYLSTDNYLITGKKGGGCRKLLGKLLEGHGIKDPRIERRYRSRSKIGKHAVARTYTVTGEQLKNGFTLTHTFANGATRRVDVYPGSRSGKVITVRNTTDETTEWIRVVESK</sequence>
<proteinExistence type="predicted"/>
<comment type="caution">
    <text evidence="1">The sequence shown here is derived from an EMBL/GenBank/DDBJ whole genome shotgun (WGS) entry which is preliminary data.</text>
</comment>
<evidence type="ECO:0000313" key="2">
    <source>
        <dbReference type="Proteomes" id="UP000004668"/>
    </source>
</evidence>
<organism evidence="1 2">
    <name type="scientific">Actinomyces viscosus C505</name>
    <dbReference type="NCBI Taxonomy" id="562973"/>
    <lineage>
        <taxon>Bacteria</taxon>
        <taxon>Bacillati</taxon>
        <taxon>Actinomycetota</taxon>
        <taxon>Actinomycetes</taxon>
        <taxon>Actinomycetales</taxon>
        <taxon>Actinomycetaceae</taxon>
        <taxon>Actinomyces</taxon>
    </lineage>
</organism>
<dbReference type="RefSeq" id="WP_020991470.1">
    <property type="nucleotide sequence ID" value="NZ_KI391966.1"/>
</dbReference>
<dbReference type="HOGENOM" id="CLU_902050_0_0_11"/>
<protein>
    <submittedName>
        <fullName evidence="1">Uncharacterized protein</fullName>
    </submittedName>
</protein>
<dbReference type="EMBL" id="ACRE02000002">
    <property type="protein sequence ID" value="EQM96901.1"/>
    <property type="molecule type" value="Genomic_DNA"/>
</dbReference>
<name>T5LX59_ACTVI</name>
<reference evidence="2" key="1">
    <citation type="submission" date="2010-02" db="EMBL/GenBank/DDBJ databases">
        <title>The Genome Sequence of Prevotella oris strain C735.</title>
        <authorList>
            <consortium name="The Broad Institute Genome Sequencing Platform"/>
            <person name="Ward D."/>
            <person name="Feldgarden M."/>
            <person name="Earl A."/>
            <person name="Young S.K."/>
            <person name="Zeng Q."/>
            <person name="Koehrsen M."/>
            <person name="Alvarado L."/>
            <person name="Berlin A."/>
            <person name="Bochicchio J."/>
            <person name="Borenstein D."/>
            <person name="Chapman S.B."/>
            <person name="Chen Z."/>
            <person name="Engels R."/>
            <person name="Freedman E."/>
            <person name="Gellesch M."/>
            <person name="Goldberg J."/>
            <person name="Griggs A."/>
            <person name="Gujja S."/>
            <person name="Heilman E."/>
            <person name="Heiman D."/>
            <person name="Hepburn T."/>
            <person name="Howarth C."/>
            <person name="Jen D."/>
            <person name="Larson L."/>
            <person name="Mehta T."/>
            <person name="Park D."/>
            <person name="Pearson M."/>
            <person name="Roberts A."/>
            <person name="Saif S."/>
            <person name="Shea T."/>
            <person name="Shenoy N."/>
            <person name="Sisk P."/>
            <person name="Stolte C."/>
            <person name="Sykes S."/>
            <person name="Thomson T."/>
            <person name="Walk T."/>
            <person name="White J."/>
            <person name="Yandava C."/>
            <person name="Sibley C.D."/>
            <person name="Field T.R."/>
            <person name="Grinwis M."/>
            <person name="Eshaghurshan C.S."/>
            <person name="Surette M.G."/>
            <person name="Haas B."/>
            <person name="Nusbaum C."/>
            <person name="Birren B."/>
        </authorList>
    </citation>
    <scope>NUCLEOTIDE SEQUENCE [LARGE SCALE GENOMIC DNA]</scope>
    <source>
        <strain evidence="2">C505</strain>
    </source>
</reference>
<accession>T5LX59</accession>
<evidence type="ECO:0000313" key="1">
    <source>
        <dbReference type="EMBL" id="EQM96901.1"/>
    </source>
</evidence>
<gene>
    <name evidence="1" type="ORF">HMPREF0059_02724</name>
</gene>